<feature type="domain" description="DUF6535" evidence="2">
    <location>
        <begin position="1"/>
        <end position="183"/>
    </location>
</feature>
<organism evidence="3 4">
    <name type="scientific">Phanerochaete carnosa (strain HHB-10118-sp)</name>
    <name type="common">White-rot fungus</name>
    <name type="synonym">Peniophora carnosa</name>
    <dbReference type="NCBI Taxonomy" id="650164"/>
    <lineage>
        <taxon>Eukaryota</taxon>
        <taxon>Fungi</taxon>
        <taxon>Dikarya</taxon>
        <taxon>Basidiomycota</taxon>
        <taxon>Agaricomycotina</taxon>
        <taxon>Agaricomycetes</taxon>
        <taxon>Polyporales</taxon>
        <taxon>Phanerochaetaceae</taxon>
        <taxon>Phanerochaete</taxon>
    </lineage>
</organism>
<dbReference type="Proteomes" id="UP000008370">
    <property type="component" value="Unassembled WGS sequence"/>
</dbReference>
<keyword evidence="1" id="KW-0812">Transmembrane</keyword>
<dbReference type="KEGG" id="pco:PHACADRAFT_57377"/>
<feature type="non-terminal residue" evidence="3">
    <location>
        <position position="1"/>
    </location>
</feature>
<keyword evidence="4" id="KW-1185">Reference proteome</keyword>
<dbReference type="EMBL" id="JH930476">
    <property type="protein sequence ID" value="EKM51715.1"/>
    <property type="molecule type" value="Genomic_DNA"/>
</dbReference>
<feature type="transmembrane region" description="Helical" evidence="1">
    <location>
        <begin position="25"/>
        <end position="42"/>
    </location>
</feature>
<proteinExistence type="predicted"/>
<dbReference type="OrthoDB" id="3185525at2759"/>
<dbReference type="InterPro" id="IPR045338">
    <property type="entry name" value="DUF6535"/>
</dbReference>
<feature type="transmembrane region" description="Helical" evidence="1">
    <location>
        <begin position="168"/>
        <end position="192"/>
    </location>
</feature>
<dbReference type="RefSeq" id="XP_007399521.1">
    <property type="nucleotide sequence ID" value="XM_007399459.1"/>
</dbReference>
<dbReference type="GeneID" id="18920081"/>
<dbReference type="AlphaFoldDB" id="K5VY20"/>
<evidence type="ECO:0000259" key="2">
    <source>
        <dbReference type="Pfam" id="PF20153"/>
    </source>
</evidence>
<keyword evidence="1" id="KW-1133">Transmembrane helix</keyword>
<evidence type="ECO:0000313" key="4">
    <source>
        <dbReference type="Proteomes" id="UP000008370"/>
    </source>
</evidence>
<feature type="transmembrane region" description="Helical" evidence="1">
    <location>
        <begin position="97"/>
        <end position="119"/>
    </location>
</feature>
<protein>
    <recommendedName>
        <fullName evidence="2">DUF6535 domain-containing protein</fullName>
    </recommendedName>
</protein>
<sequence>WAAIEDYVQRHDGGKVKDYADDIDTLLVFAGLFSAVLTAFVVETYTMLQEDTGQTTNQLLITISSQLAEGLPANPMPSPTASDSSSTSFVPSTAARWINILFFLSLVFSLAAALFGILAKQWLREYMKWNSTLGIPRENVLIRQLRYEAFEDWHISATISSIPALLELAMIMFLVGLIILLWTLDTVVAIVITV</sequence>
<reference evidence="3 4" key="1">
    <citation type="journal article" date="2012" name="BMC Genomics">
        <title>Comparative genomics of the white-rot fungi, Phanerochaete carnosa and P. chrysosporium, to elucidate the genetic basis of the distinct wood types they colonize.</title>
        <authorList>
            <person name="Suzuki H."/>
            <person name="MacDonald J."/>
            <person name="Syed K."/>
            <person name="Salamov A."/>
            <person name="Hori C."/>
            <person name="Aerts A."/>
            <person name="Henrissat B."/>
            <person name="Wiebenga A."/>
            <person name="vanKuyk P.A."/>
            <person name="Barry K."/>
            <person name="Lindquist E."/>
            <person name="LaButti K."/>
            <person name="Lapidus A."/>
            <person name="Lucas S."/>
            <person name="Coutinho P."/>
            <person name="Gong Y."/>
            <person name="Samejima M."/>
            <person name="Mahadevan R."/>
            <person name="Abou-Zaid M."/>
            <person name="de Vries R.P."/>
            <person name="Igarashi K."/>
            <person name="Yadav J.S."/>
            <person name="Grigoriev I.V."/>
            <person name="Master E.R."/>
        </authorList>
    </citation>
    <scope>NUCLEOTIDE SEQUENCE [LARGE SCALE GENOMIC DNA]</scope>
    <source>
        <strain evidence="3 4">HHB-10118-sp</strain>
    </source>
</reference>
<keyword evidence="1" id="KW-0472">Membrane</keyword>
<dbReference type="Pfam" id="PF20153">
    <property type="entry name" value="DUF6535"/>
    <property type="match status" value="1"/>
</dbReference>
<evidence type="ECO:0000313" key="3">
    <source>
        <dbReference type="EMBL" id="EKM51715.1"/>
    </source>
</evidence>
<name>K5VY20_PHACS</name>
<dbReference type="InParanoid" id="K5VY20"/>
<feature type="non-terminal residue" evidence="3">
    <location>
        <position position="194"/>
    </location>
</feature>
<accession>K5VY20</accession>
<gene>
    <name evidence="3" type="ORF">PHACADRAFT_57377</name>
</gene>
<dbReference type="HOGENOM" id="CLU_018688_1_2_1"/>
<evidence type="ECO:0000256" key="1">
    <source>
        <dbReference type="SAM" id="Phobius"/>
    </source>
</evidence>